<feature type="compositionally biased region" description="Basic residues" evidence="3">
    <location>
        <begin position="204"/>
        <end position="213"/>
    </location>
</feature>
<evidence type="ECO:0000313" key="4">
    <source>
        <dbReference type="EMBL" id="TKW61480.1"/>
    </source>
</evidence>
<keyword evidence="4" id="KW-0560">Oxidoreductase</keyword>
<feature type="transmembrane region" description="Helical" evidence="2">
    <location>
        <begin position="90"/>
        <end position="114"/>
    </location>
</feature>
<sequence>MLPDLIFALFAFGILVGAGLIIAARNPMIGMLGMLVTFVNAAGLFILFGAEFLGLLLIMVYLGAIAVMFLFVLMTIDLEFFKLKEKSKAYLPLGLLTVGVLAAEFIIAANYGLFSTNVTMLPSGEQPQNIVQIGNVMFTTYVLPFQLAGLVLLTAMVGAIVLTHRPRGDVRRQNITKQVLRTKEEGLTITKPKLGHGTGTNVAKHWKPKSVAK</sequence>
<keyword evidence="2" id="KW-1003">Cell membrane</keyword>
<dbReference type="AlphaFoldDB" id="A0A6N4R483"/>
<accession>A0A6N4R483</accession>
<evidence type="ECO:0000256" key="3">
    <source>
        <dbReference type="SAM" id="MobiDB-lite"/>
    </source>
</evidence>
<evidence type="ECO:0000313" key="5">
    <source>
        <dbReference type="Proteomes" id="UP000320948"/>
    </source>
</evidence>
<organism evidence="4 5">
    <name type="scientific">Blastochloris viridis</name>
    <name type="common">Rhodopseudomonas viridis</name>
    <dbReference type="NCBI Taxonomy" id="1079"/>
    <lineage>
        <taxon>Bacteria</taxon>
        <taxon>Pseudomonadati</taxon>
        <taxon>Pseudomonadota</taxon>
        <taxon>Alphaproteobacteria</taxon>
        <taxon>Hyphomicrobiales</taxon>
        <taxon>Blastochloridaceae</taxon>
        <taxon>Blastochloris</taxon>
    </lineage>
</organism>
<dbReference type="Gene3D" id="1.20.120.1200">
    <property type="entry name" value="NADH-ubiquinone/plastoquinone oxidoreductase chain 6, subunit NuoJ"/>
    <property type="match status" value="1"/>
</dbReference>
<evidence type="ECO:0000256" key="2">
    <source>
        <dbReference type="RuleBase" id="RU004429"/>
    </source>
</evidence>
<dbReference type="GO" id="GO:0008137">
    <property type="term" value="F:NADH dehydrogenase (ubiquinone) activity"/>
    <property type="evidence" value="ECO:0007669"/>
    <property type="project" value="UniProtKB-UniRule"/>
</dbReference>
<comment type="function">
    <text evidence="2">NDH-1 shuttles electrons from NADH, via FMN and iron-sulfur (Fe-S) centers, to quinones in the respiratory chain. Couples the redox reaction to proton translocation (for every two electrons transferred, four hydrogen ions are translocated across the cytoplasmic membrane), and thus conserves the redox energy in a proton gradient.</text>
</comment>
<dbReference type="EMBL" id="VAFM01000001">
    <property type="protein sequence ID" value="TKW61480.1"/>
    <property type="molecule type" value="Genomic_DNA"/>
</dbReference>
<feature type="transmembrane region" description="Helical" evidence="2">
    <location>
        <begin position="31"/>
        <end position="50"/>
    </location>
</feature>
<evidence type="ECO:0000256" key="1">
    <source>
        <dbReference type="ARBA" id="ARBA00005698"/>
    </source>
</evidence>
<gene>
    <name evidence="4" type="ORF">DI628_02335</name>
</gene>
<name>A0A6N4R483_BLAVI</name>
<feature type="region of interest" description="Disordered" evidence="3">
    <location>
        <begin position="190"/>
        <end position="213"/>
    </location>
</feature>
<dbReference type="Pfam" id="PF00499">
    <property type="entry name" value="Oxidored_q3"/>
    <property type="match status" value="1"/>
</dbReference>
<dbReference type="PANTHER" id="PTHR33269">
    <property type="entry name" value="NADH-UBIQUINONE OXIDOREDUCTASE CHAIN 6"/>
    <property type="match status" value="1"/>
</dbReference>
<feature type="transmembrane region" description="Helical" evidence="2">
    <location>
        <begin position="6"/>
        <end position="24"/>
    </location>
</feature>
<dbReference type="InterPro" id="IPR042106">
    <property type="entry name" value="Nuo/plastoQ_OxRdtase_6_NuoJ"/>
</dbReference>
<keyword evidence="2" id="KW-0874">Quinone</keyword>
<comment type="similarity">
    <text evidence="1 2">Belongs to the complex I subunit 6 family.</text>
</comment>
<dbReference type="EC" id="7.1.1.-" evidence="2"/>
<dbReference type="InterPro" id="IPR001457">
    <property type="entry name" value="NADH_UbQ/plastoQ_OxRdtase_su6"/>
</dbReference>
<feature type="transmembrane region" description="Helical" evidence="2">
    <location>
        <begin position="56"/>
        <end position="78"/>
    </location>
</feature>
<dbReference type="GO" id="GO:0016491">
    <property type="term" value="F:oxidoreductase activity"/>
    <property type="evidence" value="ECO:0007669"/>
    <property type="project" value="UniProtKB-KW"/>
</dbReference>
<protein>
    <recommendedName>
        <fullName evidence="2">NADH-quinone oxidoreductase subunit J</fullName>
        <ecNumber evidence="2">7.1.1.-</ecNumber>
    </recommendedName>
</protein>
<keyword evidence="2" id="KW-0520">NAD</keyword>
<dbReference type="GO" id="GO:0005886">
    <property type="term" value="C:plasma membrane"/>
    <property type="evidence" value="ECO:0007669"/>
    <property type="project" value="UniProtKB-SubCell"/>
</dbReference>
<comment type="subcellular location">
    <subcellularLocation>
        <location evidence="2">Cell membrane</location>
        <topology evidence="2">Multi-pass membrane protein</topology>
    </subcellularLocation>
</comment>
<keyword evidence="2" id="KW-1133">Transmembrane helix</keyword>
<keyword evidence="2" id="KW-0812">Transmembrane</keyword>
<comment type="caution">
    <text evidence="4">The sequence shown here is derived from an EMBL/GenBank/DDBJ whole genome shotgun (WGS) entry which is preliminary data.</text>
</comment>
<keyword evidence="2" id="KW-0472">Membrane</keyword>
<dbReference type="PANTHER" id="PTHR33269:SF17">
    <property type="entry name" value="NADH-UBIQUINONE OXIDOREDUCTASE CHAIN 6"/>
    <property type="match status" value="1"/>
</dbReference>
<dbReference type="GO" id="GO:0048038">
    <property type="term" value="F:quinone binding"/>
    <property type="evidence" value="ECO:0007669"/>
    <property type="project" value="UniProtKB-UniRule"/>
</dbReference>
<reference evidence="4 5" key="1">
    <citation type="journal article" date="2017" name="Nat. Commun.">
        <title>In situ click chemistry generation of cyclooxygenase-2 inhibitors.</title>
        <authorList>
            <person name="Bhardwaj A."/>
            <person name="Kaur J."/>
            <person name="Wuest M."/>
            <person name="Wuest F."/>
        </authorList>
    </citation>
    <scope>NUCLEOTIDE SEQUENCE [LARGE SCALE GENOMIC DNA]</scope>
    <source>
        <strain evidence="4">S2_018_000_R2_106</strain>
    </source>
</reference>
<comment type="catalytic activity">
    <reaction evidence="2">
        <text>a quinone + NADH + 5 H(+)(in) = a quinol + NAD(+) + 4 H(+)(out)</text>
        <dbReference type="Rhea" id="RHEA:57888"/>
        <dbReference type="ChEBI" id="CHEBI:15378"/>
        <dbReference type="ChEBI" id="CHEBI:24646"/>
        <dbReference type="ChEBI" id="CHEBI:57540"/>
        <dbReference type="ChEBI" id="CHEBI:57945"/>
        <dbReference type="ChEBI" id="CHEBI:132124"/>
    </reaction>
</comment>
<feature type="transmembrane region" description="Helical" evidence="2">
    <location>
        <begin position="141"/>
        <end position="162"/>
    </location>
</feature>
<dbReference type="NCBIfam" id="NF005164">
    <property type="entry name" value="PRK06638.1-4"/>
    <property type="match status" value="1"/>
</dbReference>
<proteinExistence type="inferred from homology"/>
<dbReference type="Proteomes" id="UP000320948">
    <property type="component" value="Unassembled WGS sequence"/>
</dbReference>